<name>A0ABY5YY35_9ACTN</name>
<organism evidence="1 2">
    <name type="scientific">Dactylosporangium roseum</name>
    <dbReference type="NCBI Taxonomy" id="47989"/>
    <lineage>
        <taxon>Bacteria</taxon>
        <taxon>Bacillati</taxon>
        <taxon>Actinomycetota</taxon>
        <taxon>Actinomycetes</taxon>
        <taxon>Micromonosporales</taxon>
        <taxon>Micromonosporaceae</taxon>
        <taxon>Dactylosporangium</taxon>
    </lineage>
</organism>
<dbReference type="RefSeq" id="WP_260723970.1">
    <property type="nucleotide sequence ID" value="NZ_BAAABS010000018.1"/>
</dbReference>
<dbReference type="Proteomes" id="UP001058271">
    <property type="component" value="Chromosome"/>
</dbReference>
<evidence type="ECO:0000313" key="1">
    <source>
        <dbReference type="EMBL" id="UWZ34644.1"/>
    </source>
</evidence>
<gene>
    <name evidence="1" type="ORF">Drose_25910</name>
</gene>
<keyword evidence="2" id="KW-1185">Reference proteome</keyword>
<reference evidence="1" key="1">
    <citation type="submission" date="2021-04" db="EMBL/GenBank/DDBJ databases">
        <title>Biosynthetic gene clusters of Dactylosporangioum roseum.</title>
        <authorList>
            <person name="Hartkoorn R.C."/>
            <person name="Beaudoing E."/>
            <person name="Hot D."/>
            <person name="Moureu S."/>
        </authorList>
    </citation>
    <scope>NUCLEOTIDE SEQUENCE</scope>
    <source>
        <strain evidence="1">NRRL B-16295</strain>
    </source>
</reference>
<dbReference type="EMBL" id="CP073721">
    <property type="protein sequence ID" value="UWZ34644.1"/>
    <property type="molecule type" value="Genomic_DNA"/>
</dbReference>
<sequence>MTEEQFRTRRTLGENILFTAGGMGWGGQPAGLGDGEFLLEGGRDFLDAPEIAYRAAGGVAIGRDTVGDGRCGIGEAVAHLGQHPDLDLCRADKSGSQGCDVVLNRIAAWHGAVVEGGHVAGLSTTSNVCFLCRPHARPRPPPITQIVMD</sequence>
<accession>A0ABY5YY35</accession>
<evidence type="ECO:0000313" key="2">
    <source>
        <dbReference type="Proteomes" id="UP001058271"/>
    </source>
</evidence>
<proteinExistence type="predicted"/>
<protein>
    <submittedName>
        <fullName evidence="1">Uncharacterized protein</fullName>
    </submittedName>
</protein>